<dbReference type="InterPro" id="IPR011927">
    <property type="entry name" value="SpoVD_pbp"/>
</dbReference>
<comment type="similarity">
    <text evidence="2">Belongs to the transpeptidase family.</text>
</comment>
<keyword evidence="3" id="KW-0472">Membrane</keyword>
<dbReference type="GO" id="GO:0005886">
    <property type="term" value="C:plasma membrane"/>
    <property type="evidence" value="ECO:0007669"/>
    <property type="project" value="TreeGrafter"/>
</dbReference>
<dbReference type="PANTHER" id="PTHR30627:SF1">
    <property type="entry name" value="PEPTIDOGLYCAN D,D-TRANSPEPTIDASE FTSI"/>
    <property type="match status" value="1"/>
</dbReference>
<dbReference type="InterPro" id="IPR036138">
    <property type="entry name" value="PBP_dimer_sf"/>
</dbReference>
<organism evidence="5 6">
    <name type="scientific">Clostridium fermenticellae</name>
    <dbReference type="NCBI Taxonomy" id="2068654"/>
    <lineage>
        <taxon>Bacteria</taxon>
        <taxon>Bacillati</taxon>
        <taxon>Bacillota</taxon>
        <taxon>Clostridia</taxon>
        <taxon>Eubacteriales</taxon>
        <taxon>Clostridiaceae</taxon>
        <taxon>Clostridium</taxon>
    </lineage>
</organism>
<dbReference type="AlphaFoldDB" id="A0A386H4P6"/>
<dbReference type="CDD" id="cd06576">
    <property type="entry name" value="PASTA_Pbp2x-like_1"/>
    <property type="match status" value="1"/>
</dbReference>
<evidence type="ECO:0000259" key="4">
    <source>
        <dbReference type="PROSITE" id="PS51178"/>
    </source>
</evidence>
<name>A0A386H4P6_9CLOT</name>
<dbReference type="PANTHER" id="PTHR30627">
    <property type="entry name" value="PEPTIDOGLYCAN D,D-TRANSPEPTIDASE"/>
    <property type="match status" value="1"/>
</dbReference>
<dbReference type="GO" id="GO:0071555">
    <property type="term" value="P:cell wall organization"/>
    <property type="evidence" value="ECO:0007669"/>
    <property type="project" value="TreeGrafter"/>
</dbReference>
<dbReference type="Pfam" id="PF03793">
    <property type="entry name" value="PASTA"/>
    <property type="match status" value="2"/>
</dbReference>
<dbReference type="Gene3D" id="3.90.1310.10">
    <property type="entry name" value="Penicillin-binding protein 2a (Domain 2)"/>
    <property type="match status" value="1"/>
</dbReference>
<dbReference type="InterPro" id="IPR005543">
    <property type="entry name" value="PASTA_dom"/>
</dbReference>
<dbReference type="NCBIfam" id="TIGR02214">
    <property type="entry name" value="spoVD_pbp"/>
    <property type="match status" value="1"/>
</dbReference>
<dbReference type="OrthoDB" id="9804124at2"/>
<dbReference type="RefSeq" id="WP_119972698.1">
    <property type="nucleotide sequence ID" value="NZ_CP032416.1"/>
</dbReference>
<dbReference type="Gene3D" id="3.30.450.330">
    <property type="match status" value="1"/>
</dbReference>
<dbReference type="Proteomes" id="UP000266301">
    <property type="component" value="Chromosome"/>
</dbReference>
<dbReference type="Pfam" id="PF03717">
    <property type="entry name" value="PBP_dimer"/>
    <property type="match status" value="1"/>
</dbReference>
<accession>A0A386H4P6</accession>
<evidence type="ECO:0000313" key="5">
    <source>
        <dbReference type="EMBL" id="AYD40636.1"/>
    </source>
</evidence>
<dbReference type="SUPFAM" id="SSF54184">
    <property type="entry name" value="Penicillin-binding protein 2x (pbp-2x), c-terminal domain"/>
    <property type="match status" value="2"/>
</dbReference>
<dbReference type="GO" id="GO:0008658">
    <property type="term" value="F:penicillin binding"/>
    <property type="evidence" value="ECO:0007669"/>
    <property type="project" value="InterPro"/>
</dbReference>
<protein>
    <submittedName>
        <fullName evidence="5">Stage V sporulation protein D</fullName>
    </submittedName>
</protein>
<evidence type="ECO:0000256" key="1">
    <source>
        <dbReference type="ARBA" id="ARBA00004370"/>
    </source>
</evidence>
<dbReference type="InterPro" id="IPR005311">
    <property type="entry name" value="PBP_dimer"/>
</dbReference>
<reference evidence="5 6" key="1">
    <citation type="journal article" date="2019" name="Int. J. Syst. Evol. Microbiol.">
        <title>Clostridium fermenticellae sp. nov., isolated from the mud in a fermentation cellar for the production of the Chinese liquor, baijiu.</title>
        <authorList>
            <person name="Xu P.X."/>
            <person name="Chai L.J."/>
            <person name="Qiu T."/>
            <person name="Zhang X.J."/>
            <person name="Lu Z.M."/>
            <person name="Xiao C."/>
            <person name="Wang S.T."/>
            <person name="Shen C.H."/>
            <person name="Shi J.S."/>
            <person name="Xu Z.H."/>
        </authorList>
    </citation>
    <scope>NUCLEOTIDE SEQUENCE [LARGE SCALE GENOMIC DNA]</scope>
    <source>
        <strain evidence="5 6">JN500901</strain>
    </source>
</reference>
<dbReference type="CDD" id="cd06575">
    <property type="entry name" value="PASTA_Pbp2x-like_2"/>
    <property type="match status" value="1"/>
</dbReference>
<dbReference type="Gene3D" id="3.40.710.10">
    <property type="entry name" value="DD-peptidase/beta-lactamase superfamily"/>
    <property type="match status" value="1"/>
</dbReference>
<feature type="domain" description="PASTA" evidence="4">
    <location>
        <begin position="669"/>
        <end position="726"/>
    </location>
</feature>
<dbReference type="SUPFAM" id="SSF56601">
    <property type="entry name" value="beta-lactamase/transpeptidase-like"/>
    <property type="match status" value="1"/>
</dbReference>
<dbReference type="InterPro" id="IPR001460">
    <property type="entry name" value="PCN-bd_Tpept"/>
</dbReference>
<gene>
    <name evidence="5" type="ORF">D4Z93_08875</name>
</gene>
<dbReference type="EMBL" id="CP032416">
    <property type="protein sequence ID" value="AYD40636.1"/>
    <property type="molecule type" value="Genomic_DNA"/>
</dbReference>
<keyword evidence="6" id="KW-1185">Reference proteome</keyword>
<evidence type="ECO:0000313" key="6">
    <source>
        <dbReference type="Proteomes" id="UP000266301"/>
    </source>
</evidence>
<proteinExistence type="inferred from homology"/>
<feature type="domain" description="PASTA" evidence="4">
    <location>
        <begin position="598"/>
        <end position="663"/>
    </location>
</feature>
<dbReference type="KEGG" id="cfer:D4Z93_08875"/>
<dbReference type="PROSITE" id="PS51178">
    <property type="entry name" value="PASTA"/>
    <property type="match status" value="2"/>
</dbReference>
<dbReference type="InterPro" id="IPR012338">
    <property type="entry name" value="Beta-lactam/transpept-like"/>
</dbReference>
<dbReference type="SMART" id="SM00740">
    <property type="entry name" value="PASTA"/>
    <property type="match status" value="2"/>
</dbReference>
<evidence type="ECO:0000256" key="3">
    <source>
        <dbReference type="ARBA" id="ARBA00023136"/>
    </source>
</evidence>
<evidence type="ECO:0000256" key="2">
    <source>
        <dbReference type="ARBA" id="ARBA00007171"/>
    </source>
</evidence>
<dbReference type="SUPFAM" id="SSF56519">
    <property type="entry name" value="Penicillin binding protein dimerisation domain"/>
    <property type="match status" value="1"/>
</dbReference>
<dbReference type="InterPro" id="IPR050515">
    <property type="entry name" value="Beta-lactam/transpept"/>
</dbReference>
<dbReference type="Pfam" id="PF00905">
    <property type="entry name" value="Transpeptidase"/>
    <property type="match status" value="1"/>
</dbReference>
<dbReference type="Gene3D" id="3.30.10.20">
    <property type="match status" value="2"/>
</dbReference>
<sequence>MAKREYRDKVIVRKRMVVIFCFLLLLLCGLIGRMIYVMVYQSPKLKSIAIAQWTSEVKIDAKRGKILDRNGHELAVSANVYRIDLDMNTLRQTMKEKNLSQDKVASELASALSMDKAEVSKKLSKTLPGGLPLASLNLKRRVDKEQADNVRNLNLKGILVSADTKRYYPNNNFLAQVLGHTNSDGNGLTGVELYYNKQLSGTPGVRISETDRKSEGLPYTISDYTKPVDGKNVVLTIDEMIQGFCEKIATQAMNDNKAKAVSIIVMNPKNGEILAMVNKPDYNPNDPWIKGKPYDELQKMWRNRTVSDTFEPGSIFKVITASTALEEGIVNQNTKFSCNGRIIIGNRTIHCWKSSGHGTQSFADILKNSCNVGFAELGKMIGKETLNKYIQKFGFGQKTGIDLPGEAKGIIKKTQNITDIDLATISFGQANTVSAIQYLTAVNAVANGGTLITPHVMKEITHYDDLTKENVIDQTFDVSGNNSRKILDSSKMAELRGYLENVVIAGGGKNAFIEGYHIAGKTGTAQKAGVGGYQAGKYVSSFVGMAPANDPKVTVLLSIDEPDPSNYYAAQTAAPAAKLVFNDIFNYMGIKGDKTQEETEKSMLKDVVIPDVRGMKKEDAQKLLKDAKLNTELDNNGEYIVDMNPKPGYTVKEGDKIILYTGSAENYNKVVAVPDITGLSPEKAVEVFQSVGLKANFEGEGIVSDQSVEPGKQVKKGTTIDVTADPACD</sequence>
<comment type="subcellular location">
    <subcellularLocation>
        <location evidence="1">Membrane</location>
    </subcellularLocation>
</comment>